<evidence type="ECO:0000256" key="2">
    <source>
        <dbReference type="ARBA" id="ARBA00022679"/>
    </source>
</evidence>
<dbReference type="PANTHER" id="PTHR43712">
    <property type="entry name" value="PUTATIVE (AFU_ORTHOLOGUE AFUA_4G14580)-RELATED"/>
    <property type="match status" value="1"/>
</dbReference>
<dbReference type="GO" id="GO:0008171">
    <property type="term" value="F:O-methyltransferase activity"/>
    <property type="evidence" value="ECO:0007669"/>
    <property type="project" value="InterPro"/>
</dbReference>
<sequence length="447" mass="49954">MTTEPVPRSRHMITAGSLVELAVEVSTAAISISQHLRSKSLNEPDFSSTSLGLPEDPEIQDARESLLVASKALTVLATDPLAHLREVFLAYAESSALRVAVEWKVAHILSADGASMPISELAEKAGADEHKLLTAMRLLANSYVFAEVEPKVFAHNCSSIRLRERPIECFITYCMDVVYHASGKYSESMRKYGSSDKPNETPFNLGLSTDKTFWEWVYEQPELCERFNECMKPMGESSYARLRTVFPWKSLGDALLIDIGGGNGHITHQIAEEAPELRVMIQDLDQAIDEAKELCPDSLKPRFSYLVHNFFEIQPVVADVYFMRMVLHFLNDEDCIKVLQCIVPAMKPGARILIAESVFPPPGALPNPRHKYVINMSWIMATLLNAKERTFEEFQKIFYAADKRFELKQWGEPGGPPSSGKSSLQSTPLPQILEATLTNNDSSETKP</sequence>
<evidence type="ECO:0000313" key="6">
    <source>
        <dbReference type="EMBL" id="PUU76443.1"/>
    </source>
</evidence>
<dbReference type="InterPro" id="IPR016461">
    <property type="entry name" value="COMT-like"/>
</dbReference>
<keyword evidence="3" id="KW-0949">S-adenosyl-L-methionine</keyword>
<dbReference type="Gene3D" id="3.40.50.150">
    <property type="entry name" value="Vaccinia Virus protein VP39"/>
    <property type="match status" value="1"/>
</dbReference>
<dbReference type="GO" id="GO:0046983">
    <property type="term" value="F:protein dimerization activity"/>
    <property type="evidence" value="ECO:0007669"/>
    <property type="project" value="InterPro"/>
</dbReference>
<keyword evidence="1 6" id="KW-0489">Methyltransferase</keyword>
<evidence type="ECO:0000256" key="3">
    <source>
        <dbReference type="ARBA" id="ARBA00022691"/>
    </source>
</evidence>
<dbReference type="Gene3D" id="1.10.10.10">
    <property type="entry name" value="Winged helix-like DNA-binding domain superfamily/Winged helix DNA-binding domain"/>
    <property type="match status" value="1"/>
</dbReference>
<dbReference type="InterPro" id="IPR001077">
    <property type="entry name" value="COMT_C"/>
</dbReference>
<dbReference type="Pfam" id="PF00891">
    <property type="entry name" value="Methyltransf_2"/>
    <property type="match status" value="1"/>
</dbReference>
<protein>
    <submittedName>
        <fullName evidence="6">S-adenosyl-L-methionine-dependent methyltransferase</fullName>
    </submittedName>
</protein>
<keyword evidence="2 6" id="KW-0808">Transferase</keyword>
<evidence type="ECO:0000313" key="7">
    <source>
        <dbReference type="Proteomes" id="UP000244722"/>
    </source>
</evidence>
<dbReference type="OrthoDB" id="1606438at2759"/>
<evidence type="ECO:0000256" key="1">
    <source>
        <dbReference type="ARBA" id="ARBA00022603"/>
    </source>
</evidence>
<dbReference type="GO" id="GO:0032259">
    <property type="term" value="P:methylation"/>
    <property type="evidence" value="ECO:0007669"/>
    <property type="project" value="UniProtKB-KW"/>
</dbReference>
<proteinExistence type="predicted"/>
<dbReference type="PROSITE" id="PS51683">
    <property type="entry name" value="SAM_OMT_II"/>
    <property type="match status" value="1"/>
</dbReference>
<dbReference type="InterPro" id="IPR036388">
    <property type="entry name" value="WH-like_DNA-bd_sf"/>
</dbReference>
<gene>
    <name evidence="6" type="ORF">B9Z19DRAFT_1129780</name>
</gene>
<feature type="region of interest" description="Disordered" evidence="4">
    <location>
        <begin position="409"/>
        <end position="447"/>
    </location>
</feature>
<dbReference type="AlphaFoldDB" id="A0A2T6ZLT9"/>
<dbReference type="InterPro" id="IPR036390">
    <property type="entry name" value="WH_DNA-bd_sf"/>
</dbReference>
<dbReference type="SUPFAM" id="SSF46785">
    <property type="entry name" value="Winged helix' DNA-binding domain"/>
    <property type="match status" value="1"/>
</dbReference>
<name>A0A2T6ZLT9_TUBBO</name>
<dbReference type="EMBL" id="NESQ01000189">
    <property type="protein sequence ID" value="PUU76443.1"/>
    <property type="molecule type" value="Genomic_DNA"/>
</dbReference>
<organism evidence="6 7">
    <name type="scientific">Tuber borchii</name>
    <name type="common">White truffle</name>
    <dbReference type="NCBI Taxonomy" id="42251"/>
    <lineage>
        <taxon>Eukaryota</taxon>
        <taxon>Fungi</taxon>
        <taxon>Dikarya</taxon>
        <taxon>Ascomycota</taxon>
        <taxon>Pezizomycotina</taxon>
        <taxon>Pezizomycetes</taxon>
        <taxon>Pezizales</taxon>
        <taxon>Tuberaceae</taxon>
        <taxon>Tuber</taxon>
    </lineage>
</organism>
<dbReference type="Proteomes" id="UP000244722">
    <property type="component" value="Unassembled WGS sequence"/>
</dbReference>
<feature type="domain" description="O-methyltransferase C-terminal" evidence="5">
    <location>
        <begin position="210"/>
        <end position="401"/>
    </location>
</feature>
<dbReference type="STRING" id="42251.A0A2T6ZLT9"/>
<accession>A0A2T6ZLT9</accession>
<dbReference type="InterPro" id="IPR029063">
    <property type="entry name" value="SAM-dependent_MTases_sf"/>
</dbReference>
<reference evidence="6 7" key="1">
    <citation type="submission" date="2017-04" db="EMBL/GenBank/DDBJ databases">
        <title>Draft genome sequence of Tuber borchii Vittad., a whitish edible truffle.</title>
        <authorList>
            <consortium name="DOE Joint Genome Institute"/>
            <person name="Murat C."/>
            <person name="Kuo A."/>
            <person name="Barry K.W."/>
            <person name="Clum A."/>
            <person name="Dockter R.B."/>
            <person name="Fauchery L."/>
            <person name="Iotti M."/>
            <person name="Kohler A."/>
            <person name="Labutti K."/>
            <person name="Lindquist E.A."/>
            <person name="Lipzen A."/>
            <person name="Ohm R.A."/>
            <person name="Wang M."/>
            <person name="Grigoriev I.V."/>
            <person name="Zambonelli A."/>
            <person name="Martin F.M."/>
        </authorList>
    </citation>
    <scope>NUCLEOTIDE SEQUENCE [LARGE SCALE GENOMIC DNA]</scope>
    <source>
        <strain evidence="6 7">Tbo3840</strain>
    </source>
</reference>
<dbReference type="CDD" id="cd02440">
    <property type="entry name" value="AdoMet_MTases"/>
    <property type="match status" value="1"/>
</dbReference>
<evidence type="ECO:0000259" key="5">
    <source>
        <dbReference type="Pfam" id="PF00891"/>
    </source>
</evidence>
<dbReference type="PANTHER" id="PTHR43712:SF5">
    <property type="entry name" value="O-METHYLTRANSFERASE ASQN-RELATED"/>
    <property type="match status" value="1"/>
</dbReference>
<dbReference type="SUPFAM" id="SSF53335">
    <property type="entry name" value="S-adenosyl-L-methionine-dependent methyltransferases"/>
    <property type="match status" value="1"/>
</dbReference>
<comment type="caution">
    <text evidence="6">The sequence shown here is derived from an EMBL/GenBank/DDBJ whole genome shotgun (WGS) entry which is preliminary data.</text>
</comment>
<feature type="compositionally biased region" description="Polar residues" evidence="4">
    <location>
        <begin position="436"/>
        <end position="447"/>
    </location>
</feature>
<keyword evidence="7" id="KW-1185">Reference proteome</keyword>
<feature type="compositionally biased region" description="Low complexity" evidence="4">
    <location>
        <begin position="418"/>
        <end position="428"/>
    </location>
</feature>
<evidence type="ECO:0000256" key="4">
    <source>
        <dbReference type="SAM" id="MobiDB-lite"/>
    </source>
</evidence>